<dbReference type="Gene3D" id="2.30.30.110">
    <property type="match status" value="1"/>
</dbReference>
<keyword evidence="2" id="KW-1277">Toxin-antitoxin system</keyword>
<dbReference type="EC" id="3.1.-.-" evidence="3"/>
<keyword evidence="3" id="KW-0255">Endonuclease</keyword>
<dbReference type="GO" id="GO:0016787">
    <property type="term" value="F:hydrolase activity"/>
    <property type="evidence" value="ECO:0007669"/>
    <property type="project" value="UniProtKB-KW"/>
</dbReference>
<organism evidence="4 5">
    <name type="scientific">Cellulomonas composti</name>
    <dbReference type="NCBI Taxonomy" id="266130"/>
    <lineage>
        <taxon>Bacteria</taxon>
        <taxon>Bacillati</taxon>
        <taxon>Actinomycetota</taxon>
        <taxon>Actinomycetes</taxon>
        <taxon>Micrococcales</taxon>
        <taxon>Cellulomonadaceae</taxon>
        <taxon>Cellulomonas</taxon>
    </lineage>
</organism>
<evidence type="ECO:0000256" key="3">
    <source>
        <dbReference type="PIRNR" id="PIRNR033490"/>
    </source>
</evidence>
<keyword evidence="3" id="KW-0540">Nuclease</keyword>
<sequence length="107" mass="11181">MFWVDLGEPQGSRPGRRRPVVVVQDDAFNASRLATVLVAVLTSNVALAAMPGNVLVPAGAAGLSRDSVVNVTALVTMNKAELDERVGALPTALLHDVGRGLRRVLGV</sequence>
<evidence type="ECO:0000313" key="5">
    <source>
        <dbReference type="Proteomes" id="UP000321720"/>
    </source>
</evidence>
<keyword evidence="5" id="KW-1185">Reference proteome</keyword>
<evidence type="ECO:0000313" key="4">
    <source>
        <dbReference type="EMBL" id="GEL95520.1"/>
    </source>
</evidence>
<proteinExistence type="inferred from homology"/>
<dbReference type="InterPro" id="IPR011067">
    <property type="entry name" value="Plasmid_toxin/cell-grow_inhib"/>
</dbReference>
<protein>
    <recommendedName>
        <fullName evidence="3">mRNA interferase</fullName>
        <ecNumber evidence="3">3.1.-.-</ecNumber>
    </recommendedName>
</protein>
<dbReference type="PANTHER" id="PTHR33988">
    <property type="entry name" value="ENDORIBONUCLEASE MAZF-RELATED"/>
    <property type="match status" value="1"/>
</dbReference>
<dbReference type="PANTHER" id="PTHR33988:SF2">
    <property type="entry name" value="ENDORIBONUCLEASE MAZF"/>
    <property type="match status" value="1"/>
</dbReference>
<evidence type="ECO:0000256" key="1">
    <source>
        <dbReference type="ARBA" id="ARBA00007521"/>
    </source>
</evidence>
<name>A0A511JBZ4_9CELL</name>
<reference evidence="4 5" key="1">
    <citation type="submission" date="2019-07" db="EMBL/GenBank/DDBJ databases">
        <title>Whole genome shotgun sequence of Cellulomonas composti NBRC 100758.</title>
        <authorList>
            <person name="Hosoyama A."/>
            <person name="Uohara A."/>
            <person name="Ohji S."/>
            <person name="Ichikawa N."/>
        </authorList>
    </citation>
    <scope>NUCLEOTIDE SEQUENCE [LARGE SCALE GENOMIC DNA]</scope>
    <source>
        <strain evidence="4 5">NBRC 100758</strain>
    </source>
</reference>
<comment type="similarity">
    <text evidence="1 3">Belongs to the PemK/MazF family.</text>
</comment>
<comment type="caution">
    <text evidence="4">The sequence shown here is derived from an EMBL/GenBank/DDBJ whole genome shotgun (WGS) entry which is preliminary data.</text>
</comment>
<dbReference type="GO" id="GO:0006402">
    <property type="term" value="P:mRNA catabolic process"/>
    <property type="evidence" value="ECO:0007669"/>
    <property type="project" value="TreeGrafter"/>
</dbReference>
<dbReference type="SUPFAM" id="SSF50118">
    <property type="entry name" value="Cell growth inhibitor/plasmid maintenance toxic component"/>
    <property type="match status" value="1"/>
</dbReference>
<dbReference type="GO" id="GO:0004521">
    <property type="term" value="F:RNA endonuclease activity"/>
    <property type="evidence" value="ECO:0007669"/>
    <property type="project" value="TreeGrafter"/>
</dbReference>
<comment type="function">
    <text evidence="3">Toxic component of a type II toxin-antitoxin (TA) system.</text>
</comment>
<accession>A0A511JBZ4</accession>
<keyword evidence="3" id="KW-0378">Hydrolase</keyword>
<dbReference type="GO" id="GO:0003677">
    <property type="term" value="F:DNA binding"/>
    <property type="evidence" value="ECO:0007669"/>
    <property type="project" value="InterPro"/>
</dbReference>
<evidence type="ECO:0000256" key="2">
    <source>
        <dbReference type="ARBA" id="ARBA00022649"/>
    </source>
</evidence>
<dbReference type="GO" id="GO:0016075">
    <property type="term" value="P:rRNA catabolic process"/>
    <property type="evidence" value="ECO:0007669"/>
    <property type="project" value="TreeGrafter"/>
</dbReference>
<dbReference type="Proteomes" id="UP000321720">
    <property type="component" value="Unassembled WGS sequence"/>
</dbReference>
<dbReference type="Pfam" id="PF02452">
    <property type="entry name" value="PemK_toxin"/>
    <property type="match status" value="1"/>
</dbReference>
<dbReference type="PIRSF" id="PIRSF033490">
    <property type="entry name" value="MazF"/>
    <property type="match status" value="1"/>
</dbReference>
<dbReference type="AlphaFoldDB" id="A0A511JBZ4"/>
<dbReference type="EMBL" id="BJWG01000009">
    <property type="protein sequence ID" value="GEL95520.1"/>
    <property type="molecule type" value="Genomic_DNA"/>
</dbReference>
<dbReference type="InterPro" id="IPR003477">
    <property type="entry name" value="PemK-like"/>
</dbReference>
<gene>
    <name evidence="4" type="primary">mazF6</name>
    <name evidence="4" type="ORF">CCO02nite_21780</name>
</gene>